<keyword evidence="8" id="KW-0804">Transcription</keyword>
<dbReference type="InterPro" id="IPR009057">
    <property type="entry name" value="Homeodomain-like_sf"/>
</dbReference>
<dbReference type="InterPro" id="IPR002913">
    <property type="entry name" value="START_lipid-bd_dom"/>
</dbReference>
<evidence type="ECO:0000313" key="16">
    <source>
        <dbReference type="Proteomes" id="UP000187406"/>
    </source>
</evidence>
<dbReference type="EMBL" id="BDDD01000476">
    <property type="protein sequence ID" value="GAV66407.1"/>
    <property type="molecule type" value="Genomic_DNA"/>
</dbReference>
<evidence type="ECO:0000259" key="14">
    <source>
        <dbReference type="PROSITE" id="PS50848"/>
    </source>
</evidence>
<evidence type="ECO:0000259" key="13">
    <source>
        <dbReference type="PROSITE" id="PS50071"/>
    </source>
</evidence>
<dbReference type="Gene3D" id="1.10.10.60">
    <property type="entry name" value="Homeodomain-like"/>
    <property type="match status" value="1"/>
</dbReference>
<keyword evidence="3" id="KW-0221">Differentiation</keyword>
<evidence type="ECO:0000256" key="12">
    <source>
        <dbReference type="SAM" id="Coils"/>
    </source>
</evidence>
<dbReference type="SMART" id="SM00234">
    <property type="entry name" value="START"/>
    <property type="match status" value="1"/>
</dbReference>
<evidence type="ECO:0000256" key="3">
    <source>
        <dbReference type="ARBA" id="ARBA00022782"/>
    </source>
</evidence>
<dbReference type="SUPFAM" id="SSF46689">
    <property type="entry name" value="Homeodomain-like"/>
    <property type="match status" value="1"/>
</dbReference>
<dbReference type="SMART" id="SM00389">
    <property type="entry name" value="HOX"/>
    <property type="match status" value="1"/>
</dbReference>
<dbReference type="STRING" id="3775.A0A1Q3BEF5"/>
<dbReference type="CDD" id="cd14686">
    <property type="entry name" value="bZIP"/>
    <property type="match status" value="1"/>
</dbReference>
<dbReference type="PANTHER" id="PTHR45950">
    <property type="entry name" value="HOMEOBOX-LEUCINE ZIPPER PROTEIN ATHB-14"/>
    <property type="match status" value="1"/>
</dbReference>
<dbReference type="InterPro" id="IPR044830">
    <property type="entry name" value="HD-Zip_III"/>
</dbReference>
<evidence type="ECO:0000313" key="15">
    <source>
        <dbReference type="EMBL" id="GAV66407.1"/>
    </source>
</evidence>
<name>A0A1Q3BEF5_CEPFO</name>
<dbReference type="Gene3D" id="3.30.530.20">
    <property type="match status" value="1"/>
</dbReference>
<dbReference type="GO" id="GO:0003700">
    <property type="term" value="F:DNA-binding transcription factor activity"/>
    <property type="evidence" value="ECO:0007669"/>
    <property type="project" value="InterPro"/>
</dbReference>
<dbReference type="CDD" id="cd00086">
    <property type="entry name" value="homeodomain"/>
    <property type="match status" value="1"/>
</dbReference>
<evidence type="ECO:0000256" key="9">
    <source>
        <dbReference type="ARBA" id="ARBA00023242"/>
    </source>
</evidence>
<dbReference type="Proteomes" id="UP000187406">
    <property type="component" value="Unassembled WGS sequence"/>
</dbReference>
<dbReference type="GO" id="GO:0008289">
    <property type="term" value="F:lipid binding"/>
    <property type="evidence" value="ECO:0007669"/>
    <property type="project" value="InterPro"/>
</dbReference>
<dbReference type="CDD" id="cd08875">
    <property type="entry name" value="START_ArGLABRA2_like"/>
    <property type="match status" value="1"/>
</dbReference>
<dbReference type="Pfam" id="PF01852">
    <property type="entry name" value="START"/>
    <property type="match status" value="1"/>
</dbReference>
<feature type="coiled-coil region" evidence="12">
    <location>
        <begin position="94"/>
        <end position="121"/>
    </location>
</feature>
<keyword evidence="5 12" id="KW-0175">Coiled coil</keyword>
<keyword evidence="6 10" id="KW-0238">DNA-binding</keyword>
<dbReference type="GO" id="GO:0030154">
    <property type="term" value="P:cell differentiation"/>
    <property type="evidence" value="ECO:0007669"/>
    <property type="project" value="UniProtKB-KW"/>
</dbReference>
<dbReference type="InParanoid" id="A0A1Q3BEF5"/>
<dbReference type="PROSITE" id="PS50848">
    <property type="entry name" value="START"/>
    <property type="match status" value="1"/>
</dbReference>
<dbReference type="InterPro" id="IPR001356">
    <property type="entry name" value="HD"/>
</dbReference>
<evidence type="ECO:0000256" key="5">
    <source>
        <dbReference type="ARBA" id="ARBA00023054"/>
    </source>
</evidence>
<dbReference type="Pfam" id="PF00046">
    <property type="entry name" value="Homeodomain"/>
    <property type="match status" value="1"/>
</dbReference>
<protein>
    <submittedName>
        <fullName evidence="15">Homeobox domain-containing protein/START domain-containing protein/MEKHLA domain-containing protein</fullName>
    </submittedName>
</protein>
<feature type="domain" description="START" evidence="14">
    <location>
        <begin position="153"/>
        <end position="372"/>
    </location>
</feature>
<dbReference type="GO" id="GO:0003677">
    <property type="term" value="F:DNA binding"/>
    <property type="evidence" value="ECO:0007669"/>
    <property type="project" value="UniProtKB-UniRule"/>
</dbReference>
<dbReference type="InterPro" id="IPR013978">
    <property type="entry name" value="MEKHLA"/>
</dbReference>
<dbReference type="Pfam" id="PF08670">
    <property type="entry name" value="MEKHLA"/>
    <property type="match status" value="1"/>
</dbReference>
<dbReference type="AlphaFoldDB" id="A0A1Q3BEF5"/>
<dbReference type="SUPFAM" id="SSF55961">
    <property type="entry name" value="Bet v1-like"/>
    <property type="match status" value="1"/>
</dbReference>
<feature type="DNA-binding region" description="Homeobox" evidence="10">
    <location>
        <begin position="22"/>
        <end position="85"/>
    </location>
</feature>
<dbReference type="FunFam" id="1.10.10.60:FF:000197">
    <property type="entry name" value="Homeobox-leucine zipper protein REVOLUTA"/>
    <property type="match status" value="1"/>
</dbReference>
<keyword evidence="7 10" id="KW-0371">Homeobox</keyword>
<comment type="subcellular location">
    <subcellularLocation>
        <location evidence="1 10 11">Nucleus</location>
    </subcellularLocation>
</comment>
<keyword evidence="16" id="KW-1185">Reference proteome</keyword>
<keyword evidence="9 10" id="KW-0539">Nucleus</keyword>
<evidence type="ECO:0000256" key="2">
    <source>
        <dbReference type="ARBA" id="ARBA00010338"/>
    </source>
</evidence>
<reference evidence="16" key="1">
    <citation type="submission" date="2016-04" db="EMBL/GenBank/DDBJ databases">
        <title>Cephalotus genome sequencing.</title>
        <authorList>
            <person name="Fukushima K."/>
            <person name="Hasebe M."/>
            <person name="Fang X."/>
        </authorList>
    </citation>
    <scope>NUCLEOTIDE SEQUENCE [LARGE SCALE GENOMIC DNA]</scope>
    <source>
        <strain evidence="16">cv. St1</strain>
    </source>
</reference>
<dbReference type="InterPro" id="IPR023393">
    <property type="entry name" value="START-like_dom_sf"/>
</dbReference>
<evidence type="ECO:0000256" key="4">
    <source>
        <dbReference type="ARBA" id="ARBA00023015"/>
    </source>
</evidence>
<evidence type="ECO:0000256" key="1">
    <source>
        <dbReference type="ARBA" id="ARBA00004123"/>
    </source>
</evidence>
<comment type="caution">
    <text evidence="15">The sequence shown here is derived from an EMBL/GenBank/DDBJ whole genome shotgun (WGS) entry which is preliminary data.</text>
</comment>
<dbReference type="PROSITE" id="PS50071">
    <property type="entry name" value="HOMEOBOX_2"/>
    <property type="match status" value="1"/>
</dbReference>
<evidence type="ECO:0000256" key="10">
    <source>
        <dbReference type="PROSITE-ProRule" id="PRU00108"/>
    </source>
</evidence>
<dbReference type="OrthoDB" id="125004at2759"/>
<gene>
    <name evidence="15" type="ORF">CFOL_v3_09917</name>
</gene>
<dbReference type="GO" id="GO:0005634">
    <property type="term" value="C:nucleus"/>
    <property type="evidence" value="ECO:0007669"/>
    <property type="project" value="UniProtKB-SubCell"/>
</dbReference>
<comment type="similarity">
    <text evidence="2">Belongs to the HD-ZIP homeobox family. Class III subfamily.</text>
</comment>
<proteinExistence type="inferred from homology"/>
<evidence type="ECO:0000256" key="6">
    <source>
        <dbReference type="ARBA" id="ARBA00023125"/>
    </source>
</evidence>
<evidence type="ECO:0000256" key="8">
    <source>
        <dbReference type="ARBA" id="ARBA00023163"/>
    </source>
</evidence>
<organism evidence="15 16">
    <name type="scientific">Cephalotus follicularis</name>
    <name type="common">Albany pitcher plant</name>
    <dbReference type="NCBI Taxonomy" id="3775"/>
    <lineage>
        <taxon>Eukaryota</taxon>
        <taxon>Viridiplantae</taxon>
        <taxon>Streptophyta</taxon>
        <taxon>Embryophyta</taxon>
        <taxon>Tracheophyta</taxon>
        <taxon>Spermatophyta</taxon>
        <taxon>Magnoliopsida</taxon>
        <taxon>eudicotyledons</taxon>
        <taxon>Gunneridae</taxon>
        <taxon>Pentapetalae</taxon>
        <taxon>rosids</taxon>
        <taxon>fabids</taxon>
        <taxon>Oxalidales</taxon>
        <taxon>Cephalotaceae</taxon>
        <taxon>Cephalotus</taxon>
    </lineage>
</organism>
<evidence type="ECO:0000256" key="11">
    <source>
        <dbReference type="RuleBase" id="RU000682"/>
    </source>
</evidence>
<dbReference type="PANTHER" id="PTHR45950:SF10">
    <property type="entry name" value="HOMEOBOX-LEUCINE ZIPPER PROTEIN REVOLUTA"/>
    <property type="match status" value="1"/>
</dbReference>
<keyword evidence="4" id="KW-0805">Transcription regulation</keyword>
<accession>A0A1Q3BEF5</accession>
<dbReference type="FunCoup" id="A0A1Q3BEF5">
    <property type="interactions" value="1155"/>
</dbReference>
<feature type="domain" description="Homeobox" evidence="13">
    <location>
        <begin position="20"/>
        <end position="84"/>
    </location>
</feature>
<evidence type="ECO:0000256" key="7">
    <source>
        <dbReference type="ARBA" id="ARBA00023155"/>
    </source>
</evidence>
<sequence>MAMVMQQHRESSSGSITKHLDAAGKYVRYTQEQVEALERVYLECPKPSSLRRQQLIRECPILSNIEPKQIKVWFQNRRCREKQRKEASRLQTVNRKLTAMNKLLMEENDRLQKQVSQLVCENGYMRQQLHTAPAATDASSDSVVTTPQQSLRDATNPAGLLSIAEETLAQFLSKATGTAVDWVQMPGMKPGPDSVGIFAISQSCSGVAARACGLVSLEPTKIVEILKDRPSWFRDCRSLEVFTMFPAGSGGTIELVYTQTYAPTTLAPARDFWTLRYTSSLDNGSLVVCERSLSGSGAGPSAAASAQFVRAEMLPSGYLIRPCEGGGSIIHIVDHLNLEAWSVPEVLRPLYKSSKVVAQKMTIAALRYIRQIALEASGEVVYGLGRQPAVLRTFSQRLTRGFNDAINGFNDDGWSLMSCDGAEDVIIAVNSTKSLFTTSNPANSFSFLGGILCAKASMLLQNVPPAVLVRFLREHRSEWADFNVDAYSAASLKAGAYAYPGMRSTRFTGSQIIMPLGHTIEHEELLEVIRLEGHSLAQEDAFVSRDIHLLQICSGVDENAVGACSELVFAPIDELFPDDAPLLPSGFRIIPLDSKTKSDTQNTLPAHRTLDLTSSLEVGPTTNNAAGNVPSCHNTRSVLTIAFQFPFESNLQDNVAVMARQYVRSVISSVQRVAMAISPSGLSPAVGPKLSPGSPEALTLAHWICQSYSYFLGAELLRSDSIGDNSVLKNLWHHQDAILCCSLKSLPVFIFANQAGLDMLETTLLALQDITLDKIFDESGRKALCADFAKLMQQGFAYLPAGICMSTMGRHVSFEQAIAWKVLAADENTVHCLAFSFVNWSFV</sequence>